<keyword evidence="2" id="KW-0812">Transmembrane</keyword>
<proteinExistence type="predicted"/>
<sequence>MILRWSTGESAVRYQKRGGSGYGITTTASSPTSVSTSQELASGLSNRLIFTVPIYSTVQVPHLARTVAGMARAVSLKCNAGSTGGFIGLISGVAAFVIIATLAGLYLRNRYKKRLPKQAFHPAPRTKPTLPSLSISRPSSDPYAVGPSASQMNDTPTATSGSSFARPMYSRHKSSEWDLPLDSAASSGRGTPRKEGYGDLGVDMPEEPGEAAWPLRSVQRRPSFSPHKGSFSSAGSGDDYEGKGKGKLYDPPPAAGSFHNPFDSPFDEASPAHPKVVEDDTSTLGGRSPLLRPESAGESGEELELEKRTPRIRDQESGRLEPSEQTRL</sequence>
<dbReference type="EMBL" id="MEKH01000008">
    <property type="protein sequence ID" value="ODO04636.1"/>
    <property type="molecule type" value="Genomic_DNA"/>
</dbReference>
<name>A0A1E3JV54_9TREE</name>
<keyword evidence="2" id="KW-1133">Transmembrane helix</keyword>
<evidence type="ECO:0000256" key="2">
    <source>
        <dbReference type="SAM" id="Phobius"/>
    </source>
</evidence>
<dbReference type="OrthoDB" id="2572629at2759"/>
<gene>
    <name evidence="3" type="ORF">I350_05245</name>
</gene>
<dbReference type="AlphaFoldDB" id="A0A1E3JV54"/>
<keyword evidence="2" id="KW-0472">Membrane</keyword>
<protein>
    <submittedName>
        <fullName evidence="3">Uncharacterized protein</fullName>
    </submittedName>
</protein>
<evidence type="ECO:0000313" key="3">
    <source>
        <dbReference type="EMBL" id="ODO04636.1"/>
    </source>
</evidence>
<organism evidence="3 4">
    <name type="scientific">Cryptococcus amylolentus CBS 6273</name>
    <dbReference type="NCBI Taxonomy" id="1296118"/>
    <lineage>
        <taxon>Eukaryota</taxon>
        <taxon>Fungi</taxon>
        <taxon>Dikarya</taxon>
        <taxon>Basidiomycota</taxon>
        <taxon>Agaricomycotina</taxon>
        <taxon>Tremellomycetes</taxon>
        <taxon>Tremellales</taxon>
        <taxon>Cryptococcaceae</taxon>
        <taxon>Cryptococcus</taxon>
    </lineage>
</organism>
<evidence type="ECO:0000313" key="4">
    <source>
        <dbReference type="Proteomes" id="UP000095149"/>
    </source>
</evidence>
<dbReference type="Proteomes" id="UP000095149">
    <property type="component" value="Unassembled WGS sequence"/>
</dbReference>
<evidence type="ECO:0000256" key="1">
    <source>
        <dbReference type="SAM" id="MobiDB-lite"/>
    </source>
</evidence>
<feature type="transmembrane region" description="Helical" evidence="2">
    <location>
        <begin position="86"/>
        <end position="107"/>
    </location>
</feature>
<feature type="region of interest" description="Disordered" evidence="1">
    <location>
        <begin position="118"/>
        <end position="328"/>
    </location>
</feature>
<reference evidence="3 4" key="1">
    <citation type="submission" date="2016-06" db="EMBL/GenBank/DDBJ databases">
        <title>Evolution of pathogenesis and genome organization in the Tremellales.</title>
        <authorList>
            <person name="Cuomo C."/>
            <person name="Litvintseva A."/>
            <person name="Heitman J."/>
            <person name="Chen Y."/>
            <person name="Sun S."/>
            <person name="Springer D."/>
            <person name="Dromer F."/>
            <person name="Young S."/>
            <person name="Zeng Q."/>
            <person name="Chapman S."/>
            <person name="Gujja S."/>
            <person name="Saif S."/>
            <person name="Birren B."/>
        </authorList>
    </citation>
    <scope>NUCLEOTIDE SEQUENCE [LARGE SCALE GENOMIC DNA]</scope>
    <source>
        <strain evidence="3 4">CBS 6273</strain>
    </source>
</reference>
<feature type="compositionally biased region" description="Polar residues" evidence="1">
    <location>
        <begin position="148"/>
        <end position="163"/>
    </location>
</feature>
<comment type="caution">
    <text evidence="3">The sequence shown here is derived from an EMBL/GenBank/DDBJ whole genome shotgun (WGS) entry which is preliminary data.</text>
</comment>
<feature type="compositionally biased region" description="Polar residues" evidence="1">
    <location>
        <begin position="129"/>
        <end position="139"/>
    </location>
</feature>
<feature type="compositionally biased region" description="Basic and acidic residues" evidence="1">
    <location>
        <begin position="305"/>
        <end position="328"/>
    </location>
</feature>
<accession>A0A1E3JV54</accession>